<evidence type="ECO:0000313" key="2">
    <source>
        <dbReference type="EnsemblPlants" id="AES89128"/>
    </source>
</evidence>
<evidence type="ECO:0000313" key="3">
    <source>
        <dbReference type="Proteomes" id="UP000002051"/>
    </source>
</evidence>
<protein>
    <submittedName>
        <fullName evidence="1 2">Uncharacterized protein</fullName>
    </submittedName>
</protein>
<organism evidence="1 3">
    <name type="scientific">Medicago truncatula</name>
    <name type="common">Barrel medic</name>
    <name type="synonym">Medicago tribuloides</name>
    <dbReference type="NCBI Taxonomy" id="3880"/>
    <lineage>
        <taxon>Eukaryota</taxon>
        <taxon>Viridiplantae</taxon>
        <taxon>Streptophyta</taxon>
        <taxon>Embryophyta</taxon>
        <taxon>Tracheophyta</taxon>
        <taxon>Spermatophyta</taxon>
        <taxon>Magnoliopsida</taxon>
        <taxon>eudicotyledons</taxon>
        <taxon>Gunneridae</taxon>
        <taxon>Pentapetalae</taxon>
        <taxon>rosids</taxon>
        <taxon>fabids</taxon>
        <taxon>Fabales</taxon>
        <taxon>Fabaceae</taxon>
        <taxon>Papilionoideae</taxon>
        <taxon>50 kb inversion clade</taxon>
        <taxon>NPAAA clade</taxon>
        <taxon>Hologalegina</taxon>
        <taxon>IRL clade</taxon>
        <taxon>Trifolieae</taxon>
        <taxon>Medicago</taxon>
    </lineage>
</organism>
<reference evidence="2" key="3">
    <citation type="submission" date="2015-04" db="UniProtKB">
        <authorList>
            <consortium name="EnsemblPlants"/>
        </authorList>
    </citation>
    <scope>IDENTIFICATION</scope>
    <source>
        <strain evidence="2">cv. Jemalong A17</strain>
    </source>
</reference>
<accession>G7JHB8</accession>
<reference evidence="1 3" key="1">
    <citation type="journal article" date="2011" name="Nature">
        <title>The Medicago genome provides insight into the evolution of rhizobial symbioses.</title>
        <authorList>
            <person name="Young N.D."/>
            <person name="Debelle F."/>
            <person name="Oldroyd G.E."/>
            <person name="Geurts R."/>
            <person name="Cannon S.B."/>
            <person name="Udvardi M.K."/>
            <person name="Benedito V.A."/>
            <person name="Mayer K.F."/>
            <person name="Gouzy J."/>
            <person name="Schoof H."/>
            <person name="Van de Peer Y."/>
            <person name="Proost S."/>
            <person name="Cook D.R."/>
            <person name="Meyers B.C."/>
            <person name="Spannagl M."/>
            <person name="Cheung F."/>
            <person name="De Mita S."/>
            <person name="Krishnakumar V."/>
            <person name="Gundlach H."/>
            <person name="Zhou S."/>
            <person name="Mudge J."/>
            <person name="Bharti A.K."/>
            <person name="Murray J.D."/>
            <person name="Naoumkina M.A."/>
            <person name="Rosen B."/>
            <person name="Silverstein K.A."/>
            <person name="Tang H."/>
            <person name="Rombauts S."/>
            <person name="Zhao P.X."/>
            <person name="Zhou P."/>
            <person name="Barbe V."/>
            <person name="Bardou P."/>
            <person name="Bechner M."/>
            <person name="Bellec A."/>
            <person name="Berger A."/>
            <person name="Berges H."/>
            <person name="Bidwell S."/>
            <person name="Bisseling T."/>
            <person name="Choisne N."/>
            <person name="Couloux A."/>
            <person name="Denny R."/>
            <person name="Deshpande S."/>
            <person name="Dai X."/>
            <person name="Doyle J.J."/>
            <person name="Dudez A.M."/>
            <person name="Farmer A.D."/>
            <person name="Fouteau S."/>
            <person name="Franken C."/>
            <person name="Gibelin C."/>
            <person name="Gish J."/>
            <person name="Goldstein S."/>
            <person name="Gonzalez A.J."/>
            <person name="Green P.J."/>
            <person name="Hallab A."/>
            <person name="Hartog M."/>
            <person name="Hua A."/>
            <person name="Humphray S.J."/>
            <person name="Jeong D.H."/>
            <person name="Jing Y."/>
            <person name="Jocker A."/>
            <person name="Kenton S.M."/>
            <person name="Kim D.J."/>
            <person name="Klee K."/>
            <person name="Lai H."/>
            <person name="Lang C."/>
            <person name="Lin S."/>
            <person name="Macmil S.L."/>
            <person name="Magdelenat G."/>
            <person name="Matthews L."/>
            <person name="McCorrison J."/>
            <person name="Monaghan E.L."/>
            <person name="Mun J.H."/>
            <person name="Najar F.Z."/>
            <person name="Nicholson C."/>
            <person name="Noirot C."/>
            <person name="O'Bleness M."/>
            <person name="Paule C.R."/>
            <person name="Poulain J."/>
            <person name="Prion F."/>
            <person name="Qin B."/>
            <person name="Qu C."/>
            <person name="Retzel E.F."/>
            <person name="Riddle C."/>
            <person name="Sallet E."/>
            <person name="Samain S."/>
            <person name="Samson N."/>
            <person name="Sanders I."/>
            <person name="Saurat O."/>
            <person name="Scarpelli C."/>
            <person name="Schiex T."/>
            <person name="Segurens B."/>
            <person name="Severin A.J."/>
            <person name="Sherrier D.J."/>
            <person name="Shi R."/>
            <person name="Sims S."/>
            <person name="Singer S.R."/>
            <person name="Sinharoy S."/>
            <person name="Sterck L."/>
            <person name="Viollet A."/>
            <person name="Wang B.B."/>
            <person name="Wang K."/>
            <person name="Wang M."/>
            <person name="Wang X."/>
            <person name="Warfsmann J."/>
            <person name="Weissenbach J."/>
            <person name="White D.D."/>
            <person name="White J.D."/>
            <person name="Wiley G.B."/>
            <person name="Wincker P."/>
            <person name="Xing Y."/>
            <person name="Yang L."/>
            <person name="Yao Z."/>
            <person name="Ying F."/>
            <person name="Zhai J."/>
            <person name="Zhou L."/>
            <person name="Zuber A."/>
            <person name="Denarie J."/>
            <person name="Dixon R.A."/>
            <person name="May G.D."/>
            <person name="Schwartz D.C."/>
            <person name="Rogers J."/>
            <person name="Quetier F."/>
            <person name="Town C.D."/>
            <person name="Roe B.A."/>
        </authorList>
    </citation>
    <scope>NUCLEOTIDE SEQUENCE [LARGE SCALE GENOMIC DNA]</scope>
    <source>
        <strain evidence="1">A17</strain>
        <strain evidence="2 3">cv. Jemalong A17</strain>
    </source>
</reference>
<name>G7JHB8_MEDTR</name>
<reference evidence="1 3" key="2">
    <citation type="journal article" date="2014" name="BMC Genomics">
        <title>An improved genome release (version Mt4.0) for the model legume Medicago truncatula.</title>
        <authorList>
            <person name="Tang H."/>
            <person name="Krishnakumar V."/>
            <person name="Bidwell S."/>
            <person name="Rosen B."/>
            <person name="Chan A."/>
            <person name="Zhou S."/>
            <person name="Gentzbittel L."/>
            <person name="Childs K.L."/>
            <person name="Yandell M."/>
            <person name="Gundlach H."/>
            <person name="Mayer K.F."/>
            <person name="Schwartz D.C."/>
            <person name="Town C.D."/>
        </authorList>
    </citation>
    <scope>GENOME REANNOTATION</scope>
    <source>
        <strain evidence="2 3">cv. Jemalong A17</strain>
    </source>
</reference>
<dbReference type="HOGENOM" id="CLU_2561769_0_0_1"/>
<keyword evidence="3" id="KW-1185">Reference proteome</keyword>
<evidence type="ECO:0000313" key="1">
    <source>
        <dbReference type="EMBL" id="AES89128.1"/>
    </source>
</evidence>
<dbReference type="Proteomes" id="UP000002051">
    <property type="component" value="Chromosome 4"/>
</dbReference>
<proteinExistence type="predicted"/>
<dbReference type="PaxDb" id="3880-AES89128"/>
<gene>
    <name evidence="1" type="ordered locus">MTR_4g070310</name>
</gene>
<dbReference type="AlphaFoldDB" id="G7JHB8"/>
<dbReference type="EnsemblPlants" id="AES89128">
    <property type="protein sequence ID" value="AES89128"/>
    <property type="gene ID" value="MTR_4g070310"/>
</dbReference>
<sequence length="82" mass="10122">MKFVLWILVGRSLLFRDRKLASRFKFFGWLRVRCFFQSPEVEGRLVICFWSLVGRSLLIRDRELRIDRWWKLNWFRISAKLG</sequence>
<dbReference type="EMBL" id="CM001220">
    <property type="protein sequence ID" value="AES89128.1"/>
    <property type="molecule type" value="Genomic_DNA"/>
</dbReference>